<protein>
    <submittedName>
        <fullName evidence="1">Uncharacterized protein</fullName>
    </submittedName>
</protein>
<dbReference type="EMBL" id="CP091196">
    <property type="protein sequence ID" value="UQS23741.1"/>
    <property type="molecule type" value="Genomic_DNA"/>
</dbReference>
<reference evidence="1" key="1">
    <citation type="submission" date="2022-01" db="EMBL/GenBank/DDBJ databases">
        <title>PSI-footprinting approach for the identification of protein synthesis inhibitor producers.</title>
        <authorList>
            <person name="Handel F."/>
            <person name="Kulik A."/>
            <person name="Wex K.W."/>
            <person name="Berscheid A."/>
            <person name="Saur J.S."/>
            <person name="Winkler A."/>
            <person name="Wibberg D."/>
            <person name="Kalinowski J."/>
            <person name="Broetz-Oesterhelt H."/>
            <person name="Mast Y."/>
        </authorList>
    </citation>
    <scope>NUCLEOTIDE SEQUENCE</scope>
    <source>
        <strain evidence="1">KNN 49.3e</strain>
    </source>
</reference>
<name>A0ABY4NUN9_9PSEU</name>
<dbReference type="RefSeq" id="WP_162831198.1">
    <property type="nucleotide sequence ID" value="NZ_CP091196.1"/>
</dbReference>
<proteinExistence type="predicted"/>
<gene>
    <name evidence="1" type="ORF">L1857_13340</name>
</gene>
<evidence type="ECO:0000313" key="1">
    <source>
        <dbReference type="EMBL" id="UQS23741.1"/>
    </source>
</evidence>
<dbReference type="Proteomes" id="UP000830158">
    <property type="component" value="Chromosome"/>
</dbReference>
<sequence>MPLPALVAPMLATDRQPPEGPRWAFKWKWDGIPAVVAAYPELQTLPGLVTEPVLLDGELVTSTPTGDRTSAGSRHG</sequence>
<organism evidence="1 2">
    <name type="scientific">Amycolatopsis thermalba</name>
    <dbReference type="NCBI Taxonomy" id="944492"/>
    <lineage>
        <taxon>Bacteria</taxon>
        <taxon>Bacillati</taxon>
        <taxon>Actinomycetota</taxon>
        <taxon>Actinomycetes</taxon>
        <taxon>Pseudonocardiales</taxon>
        <taxon>Pseudonocardiaceae</taxon>
        <taxon>Amycolatopsis</taxon>
    </lineage>
</organism>
<accession>A0ABY4NUN9</accession>
<dbReference type="SUPFAM" id="SSF56091">
    <property type="entry name" value="DNA ligase/mRNA capping enzyme, catalytic domain"/>
    <property type="match status" value="1"/>
</dbReference>
<evidence type="ECO:0000313" key="2">
    <source>
        <dbReference type="Proteomes" id="UP000830158"/>
    </source>
</evidence>
<keyword evidence="2" id="KW-1185">Reference proteome</keyword>